<sequence length="1046" mass="112331">MKKTLQRPFMVLVALMLMSISALAQTYTIKGKITSQSTNEALAGTSVIIKGTTLGTVADAKGEYTLRANLKEGSYELIFRSIGYKNATKNITLGSSNTLNLDLTLSDDDAFALDEVVFTGSTLSSNKRELGNTINSVKADALQKTGTTNLFSALQGKIPGAQITQNSGDPSGGISIRLRGTKSLRGSSDPLYVIDGVVVSNASSNVSQIAVDAQAGVANLGTNRMADINPQDIETINVLNGAAAAAVYGSRASNGVVIITTKRGKSGTPKVTFSTSMSVNQLRKKVFVSTYGKQFGFAGLRLHTIGGVSAAQIAANPGVTTTNILRDGTSTPLATNLVDVTRYDYQDQIFRTGVGTDNYLSITGGNEKTQYLASVSYMKNQGIIKGADFQRYGLKVRVDQHLNNWAKVSAGLNYINTFSNEKPNGNVFYSPINSVNITNNIYDITKRDAAGNLLAVEPTRVNPLSTIEDMDFSQATNRTIADLQLNLTPAKGLTIDWVMGIDAFSQLGKNTIKPYPYATEAGLPLERYPMGFAATASSNTFLFNTDVNIGYDKNLSDDVKMTLTAGFNHQFTQTDISTTTGQNLAPFIETVSGAASTTVTATYGLDRYAVTGQFFQATFGYKNRAFLTGAIRRDGSTIFSPDQTNQLYPKISGSYVLVEGKDGWLNGAKLRASFGDAGGLTALGTYDRFWQFSPAAYLGKSTILPGRQLANPSVKPERMRELEFGGDFSLVKNKVSLGLTYYSQNITDLVVNRVLAASSGGTSIVNNVGEMQNKGFEVSLGANVIKTKDFSWDANVVFSSNRNKITKLPGGNVAITNAAGAPIFLIEGQPASVFYGNPYARNADGSLLLTLQGFPQRERGTQTGILSYTPQRDASRDASGQPTGAFITSVIGNPNPDWTGSFSSNFQYKKLSLRFLLDAIQGVQVFNADKRTRNNVGIGDLAEAELRGTAPRGTVFALVPIEEYRVDNGSFVKLREVSLGYSFVKALAGKYDLNVSLVGRNLVSWDNYNGFDPETNAGGNSSLLRGVDFGNIPIPRTYQLTISANF</sequence>
<proteinExistence type="inferred from homology"/>
<keyword evidence="4 7" id="KW-0812">Transmembrane</keyword>
<dbReference type="Pfam" id="PF13715">
    <property type="entry name" value="CarbopepD_reg_2"/>
    <property type="match status" value="1"/>
</dbReference>
<dbReference type="NCBIfam" id="TIGR04057">
    <property type="entry name" value="SusC_RagA_signa"/>
    <property type="match status" value="1"/>
</dbReference>
<dbReference type="Pfam" id="PF07715">
    <property type="entry name" value="Plug"/>
    <property type="match status" value="1"/>
</dbReference>
<evidence type="ECO:0000256" key="2">
    <source>
        <dbReference type="ARBA" id="ARBA00022448"/>
    </source>
</evidence>
<evidence type="ECO:0000256" key="7">
    <source>
        <dbReference type="PROSITE-ProRule" id="PRU01360"/>
    </source>
</evidence>
<dbReference type="Gene3D" id="2.170.130.10">
    <property type="entry name" value="TonB-dependent receptor, plug domain"/>
    <property type="match status" value="1"/>
</dbReference>
<keyword evidence="6 7" id="KW-0998">Cell outer membrane</keyword>
<keyword evidence="2 7" id="KW-0813">Transport</keyword>
<dbReference type="Proteomes" id="UP001225761">
    <property type="component" value="Unassembled WGS sequence"/>
</dbReference>
<comment type="caution">
    <text evidence="10">The sequence shown here is derived from an EMBL/GenBank/DDBJ whole genome shotgun (WGS) entry which is preliminary data.</text>
</comment>
<dbReference type="InterPro" id="IPR037066">
    <property type="entry name" value="Plug_dom_sf"/>
</dbReference>
<evidence type="ECO:0000256" key="6">
    <source>
        <dbReference type="ARBA" id="ARBA00023237"/>
    </source>
</evidence>
<comment type="subcellular location">
    <subcellularLocation>
        <location evidence="1 7">Cell outer membrane</location>
        <topology evidence="1 7">Multi-pass membrane protein</topology>
    </subcellularLocation>
</comment>
<dbReference type="Gene3D" id="2.40.170.20">
    <property type="entry name" value="TonB-dependent receptor, beta-barrel domain"/>
    <property type="match status" value="1"/>
</dbReference>
<dbReference type="RefSeq" id="WP_283382165.1">
    <property type="nucleotide sequence ID" value="NZ_JASHIE010000009.1"/>
</dbReference>
<evidence type="ECO:0000259" key="9">
    <source>
        <dbReference type="Pfam" id="PF07715"/>
    </source>
</evidence>
<dbReference type="NCBIfam" id="TIGR04056">
    <property type="entry name" value="OMP_RagA_SusC"/>
    <property type="match status" value="1"/>
</dbReference>
<feature type="chain" id="PRO_5045761732" evidence="8">
    <location>
        <begin position="25"/>
        <end position="1046"/>
    </location>
</feature>
<protein>
    <submittedName>
        <fullName evidence="10">SusC/RagA family TonB-linked outer membrane protein</fullName>
    </submittedName>
</protein>
<keyword evidence="3 7" id="KW-1134">Transmembrane beta strand</keyword>
<keyword evidence="8" id="KW-0732">Signal</keyword>
<evidence type="ECO:0000313" key="11">
    <source>
        <dbReference type="Proteomes" id="UP001225761"/>
    </source>
</evidence>
<dbReference type="InterPro" id="IPR036942">
    <property type="entry name" value="Beta-barrel_TonB_sf"/>
</dbReference>
<feature type="signal peptide" evidence="8">
    <location>
        <begin position="1"/>
        <end position="24"/>
    </location>
</feature>
<organism evidence="10 11">
    <name type="scientific">Flectobacillus rivi</name>
    <dbReference type="NCBI Taxonomy" id="2984209"/>
    <lineage>
        <taxon>Bacteria</taxon>
        <taxon>Pseudomonadati</taxon>
        <taxon>Bacteroidota</taxon>
        <taxon>Cytophagia</taxon>
        <taxon>Cytophagales</taxon>
        <taxon>Flectobacillaceae</taxon>
        <taxon>Flectobacillus</taxon>
    </lineage>
</organism>
<reference evidence="10 11" key="1">
    <citation type="submission" date="2023-05" db="EMBL/GenBank/DDBJ databases">
        <title>Novel species of genus Flectobacillus isolated from stream in China.</title>
        <authorList>
            <person name="Lu H."/>
        </authorList>
    </citation>
    <scope>NUCLEOTIDE SEQUENCE [LARGE SCALE GENOMIC DNA]</scope>
    <source>
        <strain evidence="10 11">LFS242W</strain>
    </source>
</reference>
<evidence type="ECO:0000256" key="1">
    <source>
        <dbReference type="ARBA" id="ARBA00004571"/>
    </source>
</evidence>
<comment type="similarity">
    <text evidence="7">Belongs to the TonB-dependent receptor family.</text>
</comment>
<dbReference type="EMBL" id="JASHIE010000009">
    <property type="protein sequence ID" value="MDI9875606.1"/>
    <property type="molecule type" value="Genomic_DNA"/>
</dbReference>
<feature type="domain" description="TonB-dependent receptor plug" evidence="9">
    <location>
        <begin position="127"/>
        <end position="256"/>
    </location>
</feature>
<evidence type="ECO:0000256" key="8">
    <source>
        <dbReference type="SAM" id="SignalP"/>
    </source>
</evidence>
<dbReference type="PROSITE" id="PS52016">
    <property type="entry name" value="TONB_DEPENDENT_REC_3"/>
    <property type="match status" value="1"/>
</dbReference>
<evidence type="ECO:0000256" key="5">
    <source>
        <dbReference type="ARBA" id="ARBA00023136"/>
    </source>
</evidence>
<evidence type="ECO:0000313" key="10">
    <source>
        <dbReference type="EMBL" id="MDI9875606.1"/>
    </source>
</evidence>
<accession>A0ABT6Z4U7</accession>
<dbReference type="SUPFAM" id="SSF56935">
    <property type="entry name" value="Porins"/>
    <property type="match status" value="1"/>
</dbReference>
<dbReference type="InterPro" id="IPR023996">
    <property type="entry name" value="TonB-dep_OMP_SusC/RagA"/>
</dbReference>
<dbReference type="InterPro" id="IPR008969">
    <property type="entry name" value="CarboxyPept-like_regulatory"/>
</dbReference>
<name>A0ABT6Z4U7_9BACT</name>
<evidence type="ECO:0000256" key="4">
    <source>
        <dbReference type="ARBA" id="ARBA00022692"/>
    </source>
</evidence>
<gene>
    <name evidence="10" type="ORF">QM481_13780</name>
</gene>
<dbReference type="InterPro" id="IPR039426">
    <property type="entry name" value="TonB-dep_rcpt-like"/>
</dbReference>
<dbReference type="SUPFAM" id="SSF49464">
    <property type="entry name" value="Carboxypeptidase regulatory domain-like"/>
    <property type="match status" value="1"/>
</dbReference>
<dbReference type="InterPro" id="IPR023997">
    <property type="entry name" value="TonB-dep_OMP_SusC/RagA_CS"/>
</dbReference>
<keyword evidence="11" id="KW-1185">Reference proteome</keyword>
<keyword evidence="5 7" id="KW-0472">Membrane</keyword>
<dbReference type="Gene3D" id="2.60.40.1120">
    <property type="entry name" value="Carboxypeptidase-like, regulatory domain"/>
    <property type="match status" value="1"/>
</dbReference>
<dbReference type="InterPro" id="IPR012910">
    <property type="entry name" value="Plug_dom"/>
</dbReference>
<evidence type="ECO:0000256" key="3">
    <source>
        <dbReference type="ARBA" id="ARBA00022452"/>
    </source>
</evidence>